<dbReference type="GO" id="GO:0046872">
    <property type="term" value="F:metal ion binding"/>
    <property type="evidence" value="ECO:0007669"/>
    <property type="project" value="UniProtKB-UniRule"/>
</dbReference>
<evidence type="ECO:0000256" key="2">
    <source>
        <dbReference type="ARBA" id="ARBA00022617"/>
    </source>
</evidence>
<name>A0A2U1LJS6_ARTAN</name>
<sequence length="132" mass="14606">MPTLTKLYTMKEASEHNSAGDCWVVIDGKVYDVSSYLDDHPGGDDVLLQATGKDATEEFEDAGHSKTAREQMETFCVGELDPSDIPQLEVVAEKQKNYVPEKLVQLSKQYWAVPVAAVGISVVVTVLYLRKK</sequence>
<dbReference type="PROSITE" id="PS50255">
    <property type="entry name" value="CYTOCHROME_B5_2"/>
    <property type="match status" value="1"/>
</dbReference>
<gene>
    <name evidence="13" type="ORF">CTI12_AA481770</name>
</gene>
<keyword evidence="14" id="KW-1185">Reference proteome</keyword>
<evidence type="ECO:0000256" key="11">
    <source>
        <dbReference type="RuleBase" id="RU362121"/>
    </source>
</evidence>
<keyword evidence="4 11" id="KW-0479">Metal-binding</keyword>
<dbReference type="PRINTS" id="PR00363">
    <property type="entry name" value="CYTOCHROMEB5"/>
</dbReference>
<feature type="domain" description="Cytochrome b5 heme-binding" evidence="12">
    <location>
        <begin position="5"/>
        <end position="81"/>
    </location>
</feature>
<feature type="transmembrane region" description="Helical" evidence="11">
    <location>
        <begin position="110"/>
        <end position="129"/>
    </location>
</feature>
<accession>A0A2U1LJS6</accession>
<dbReference type="GO" id="GO:0020037">
    <property type="term" value="F:heme binding"/>
    <property type="evidence" value="ECO:0007669"/>
    <property type="project" value="UniProtKB-UniRule"/>
</dbReference>
<comment type="similarity">
    <text evidence="10 11">Belongs to the cytochrome b5 family.</text>
</comment>
<dbReference type="InterPro" id="IPR001199">
    <property type="entry name" value="Cyt_B5-like_heme/steroid-bd"/>
</dbReference>
<dbReference type="AlphaFoldDB" id="A0A2U1LJS6"/>
<organism evidence="13 14">
    <name type="scientific">Artemisia annua</name>
    <name type="common">Sweet wormwood</name>
    <dbReference type="NCBI Taxonomy" id="35608"/>
    <lineage>
        <taxon>Eukaryota</taxon>
        <taxon>Viridiplantae</taxon>
        <taxon>Streptophyta</taxon>
        <taxon>Embryophyta</taxon>
        <taxon>Tracheophyta</taxon>
        <taxon>Spermatophyta</taxon>
        <taxon>Magnoliopsida</taxon>
        <taxon>eudicotyledons</taxon>
        <taxon>Gunneridae</taxon>
        <taxon>Pentapetalae</taxon>
        <taxon>asterids</taxon>
        <taxon>campanulids</taxon>
        <taxon>Asterales</taxon>
        <taxon>Asteraceae</taxon>
        <taxon>Asteroideae</taxon>
        <taxon>Anthemideae</taxon>
        <taxon>Artemisiinae</taxon>
        <taxon>Artemisia</taxon>
    </lineage>
</organism>
<dbReference type="Proteomes" id="UP000245207">
    <property type="component" value="Unassembled WGS sequence"/>
</dbReference>
<evidence type="ECO:0000256" key="5">
    <source>
        <dbReference type="ARBA" id="ARBA00022824"/>
    </source>
</evidence>
<evidence type="ECO:0000256" key="3">
    <source>
        <dbReference type="ARBA" id="ARBA00022692"/>
    </source>
</evidence>
<keyword evidence="6" id="KW-0492">Microsome</keyword>
<dbReference type="InterPro" id="IPR036400">
    <property type="entry name" value="Cyt_B5-like_heme/steroid_sf"/>
</dbReference>
<evidence type="ECO:0000256" key="8">
    <source>
        <dbReference type="ARBA" id="ARBA00023136"/>
    </source>
</evidence>
<evidence type="ECO:0000256" key="1">
    <source>
        <dbReference type="ARBA" id="ARBA00004131"/>
    </source>
</evidence>
<dbReference type="SMART" id="SM01117">
    <property type="entry name" value="Cyt-b5"/>
    <property type="match status" value="1"/>
</dbReference>
<evidence type="ECO:0000256" key="6">
    <source>
        <dbReference type="ARBA" id="ARBA00022848"/>
    </source>
</evidence>
<dbReference type="PANTHER" id="PTHR19359:SF25">
    <property type="entry name" value="CYTOCHROME B5 HEME-BINDING DOMAIN-CONTAINING PROTEIN"/>
    <property type="match status" value="1"/>
</dbReference>
<evidence type="ECO:0000259" key="12">
    <source>
        <dbReference type="PROSITE" id="PS50255"/>
    </source>
</evidence>
<dbReference type="InterPro" id="IPR050668">
    <property type="entry name" value="Cytochrome_b5"/>
</dbReference>
<dbReference type="EMBL" id="PKPP01009019">
    <property type="protein sequence ID" value="PWA49245.1"/>
    <property type="molecule type" value="Genomic_DNA"/>
</dbReference>
<evidence type="ECO:0000313" key="14">
    <source>
        <dbReference type="Proteomes" id="UP000245207"/>
    </source>
</evidence>
<reference evidence="13 14" key="1">
    <citation type="journal article" date="2018" name="Mol. Plant">
        <title>The genome of Artemisia annua provides insight into the evolution of Asteraceae family and artemisinin biosynthesis.</title>
        <authorList>
            <person name="Shen Q."/>
            <person name="Zhang L."/>
            <person name="Liao Z."/>
            <person name="Wang S."/>
            <person name="Yan T."/>
            <person name="Shi P."/>
            <person name="Liu M."/>
            <person name="Fu X."/>
            <person name="Pan Q."/>
            <person name="Wang Y."/>
            <person name="Lv Z."/>
            <person name="Lu X."/>
            <person name="Zhang F."/>
            <person name="Jiang W."/>
            <person name="Ma Y."/>
            <person name="Chen M."/>
            <person name="Hao X."/>
            <person name="Li L."/>
            <person name="Tang Y."/>
            <person name="Lv G."/>
            <person name="Zhou Y."/>
            <person name="Sun X."/>
            <person name="Brodelius P.E."/>
            <person name="Rose J.K.C."/>
            <person name="Tang K."/>
        </authorList>
    </citation>
    <scope>NUCLEOTIDE SEQUENCE [LARGE SCALE GENOMIC DNA]</scope>
    <source>
        <strain evidence="14">cv. Huhao1</strain>
        <tissue evidence="13">Leaf</tissue>
    </source>
</reference>
<evidence type="ECO:0000256" key="9">
    <source>
        <dbReference type="ARBA" id="ARBA00037877"/>
    </source>
</evidence>
<evidence type="ECO:0000256" key="7">
    <source>
        <dbReference type="ARBA" id="ARBA00023004"/>
    </source>
</evidence>
<comment type="subcellular location">
    <subcellularLocation>
        <location evidence="1">Endoplasmic reticulum membrane</location>
        <topology evidence="1">Single-pass membrane protein</topology>
        <orientation evidence="1">Cytoplasmic side</orientation>
    </subcellularLocation>
    <subcellularLocation>
        <location evidence="9">Microsome membrane</location>
        <topology evidence="9">Single-pass membrane protein</topology>
        <orientation evidence="9">Cytoplasmic side</orientation>
    </subcellularLocation>
</comment>
<keyword evidence="3 11" id="KW-0812">Transmembrane</keyword>
<keyword evidence="11" id="KW-1133">Transmembrane helix</keyword>
<evidence type="ECO:0000256" key="4">
    <source>
        <dbReference type="ARBA" id="ARBA00022723"/>
    </source>
</evidence>
<dbReference type="OrthoDB" id="260519at2759"/>
<dbReference type="InterPro" id="IPR018506">
    <property type="entry name" value="Cyt_B5_heme-BS"/>
</dbReference>
<comment type="caution">
    <text evidence="13">The sequence shown here is derived from an EMBL/GenBank/DDBJ whole genome shotgun (WGS) entry which is preliminary data.</text>
</comment>
<evidence type="ECO:0000256" key="10">
    <source>
        <dbReference type="ARBA" id="ARBA00038168"/>
    </source>
</evidence>
<dbReference type="STRING" id="35608.A0A2U1LJS6"/>
<dbReference type="Gene3D" id="3.10.120.10">
    <property type="entry name" value="Cytochrome b5-like heme/steroid binding domain"/>
    <property type="match status" value="1"/>
</dbReference>
<proteinExistence type="inferred from homology"/>
<dbReference type="GO" id="GO:0005789">
    <property type="term" value="C:endoplasmic reticulum membrane"/>
    <property type="evidence" value="ECO:0007669"/>
    <property type="project" value="UniProtKB-SubCell"/>
</dbReference>
<protein>
    <submittedName>
        <fullName evidence="13">Cytochrome b5, heme-binding site-containing protein</fullName>
    </submittedName>
</protein>
<evidence type="ECO:0000313" key="13">
    <source>
        <dbReference type="EMBL" id="PWA49245.1"/>
    </source>
</evidence>
<keyword evidence="7 11" id="KW-0408">Iron</keyword>
<keyword evidence="2 11" id="KW-0349">Heme</keyword>
<dbReference type="PANTHER" id="PTHR19359">
    <property type="entry name" value="CYTOCHROME B5"/>
    <property type="match status" value="1"/>
</dbReference>
<dbReference type="PROSITE" id="PS00191">
    <property type="entry name" value="CYTOCHROME_B5_1"/>
    <property type="match status" value="1"/>
</dbReference>
<keyword evidence="5" id="KW-0256">Endoplasmic reticulum</keyword>
<keyword evidence="8 11" id="KW-0472">Membrane</keyword>
<dbReference type="FunFam" id="3.10.120.10:FF:000002">
    <property type="entry name" value="Cytochrome b5 type B"/>
    <property type="match status" value="1"/>
</dbReference>
<dbReference type="Pfam" id="PF00173">
    <property type="entry name" value="Cyt-b5"/>
    <property type="match status" value="1"/>
</dbReference>
<dbReference type="SUPFAM" id="SSF55856">
    <property type="entry name" value="Cytochrome b5-like heme/steroid binding domain"/>
    <property type="match status" value="1"/>
</dbReference>